<evidence type="ECO:0000256" key="10">
    <source>
        <dbReference type="ARBA" id="ARBA00023237"/>
    </source>
</evidence>
<dbReference type="InterPro" id="IPR036942">
    <property type="entry name" value="Beta-barrel_TonB_sf"/>
</dbReference>
<evidence type="ECO:0000313" key="19">
    <source>
        <dbReference type="Proteomes" id="UP001597425"/>
    </source>
</evidence>
<evidence type="ECO:0000256" key="3">
    <source>
        <dbReference type="ARBA" id="ARBA00022448"/>
    </source>
</evidence>
<accession>A0ABW5EED1</accession>
<keyword evidence="8 11" id="KW-0472">Membrane</keyword>
<feature type="compositionally biased region" description="Basic and acidic residues" evidence="14">
    <location>
        <begin position="383"/>
        <end position="395"/>
    </location>
</feature>
<dbReference type="Pfam" id="PF07715">
    <property type="entry name" value="Plug"/>
    <property type="match status" value="1"/>
</dbReference>
<evidence type="ECO:0000313" key="18">
    <source>
        <dbReference type="EMBL" id="MFD2310653.1"/>
    </source>
</evidence>
<keyword evidence="3 11" id="KW-0813">Transport</keyword>
<evidence type="ECO:0000256" key="14">
    <source>
        <dbReference type="SAM" id="MobiDB-lite"/>
    </source>
</evidence>
<gene>
    <name evidence="18" type="ORF">ACFSKX_09520</name>
</gene>
<dbReference type="InterPro" id="IPR039426">
    <property type="entry name" value="TonB-dep_rcpt-like"/>
</dbReference>
<evidence type="ECO:0000256" key="9">
    <source>
        <dbReference type="ARBA" id="ARBA00023170"/>
    </source>
</evidence>
<dbReference type="InterPro" id="IPR010105">
    <property type="entry name" value="TonB_sidphr_rcpt"/>
</dbReference>
<dbReference type="CDD" id="cd01347">
    <property type="entry name" value="ligand_gated_channel"/>
    <property type="match status" value="1"/>
</dbReference>
<keyword evidence="19" id="KW-1185">Reference proteome</keyword>
<dbReference type="NCBIfam" id="TIGR01783">
    <property type="entry name" value="TonB-siderophor"/>
    <property type="match status" value="1"/>
</dbReference>
<protein>
    <submittedName>
        <fullName evidence="18">TonB-dependent siderophore receptor</fullName>
    </submittedName>
</protein>
<evidence type="ECO:0000259" key="17">
    <source>
        <dbReference type="Pfam" id="PF07715"/>
    </source>
</evidence>
<dbReference type="PROSITE" id="PS52016">
    <property type="entry name" value="TONB_DEPENDENT_REC_3"/>
    <property type="match status" value="1"/>
</dbReference>
<dbReference type="PANTHER" id="PTHR32552">
    <property type="entry name" value="FERRICHROME IRON RECEPTOR-RELATED"/>
    <property type="match status" value="1"/>
</dbReference>
<evidence type="ECO:0000256" key="13">
    <source>
        <dbReference type="RuleBase" id="RU003357"/>
    </source>
</evidence>
<evidence type="ECO:0000256" key="7">
    <source>
        <dbReference type="ARBA" id="ARBA00023077"/>
    </source>
</evidence>
<evidence type="ECO:0000256" key="11">
    <source>
        <dbReference type="PROSITE-ProRule" id="PRU01360"/>
    </source>
</evidence>
<name>A0ABW5EED1_9GAMM</name>
<dbReference type="RefSeq" id="WP_265720736.1">
    <property type="nucleotide sequence ID" value="NZ_JAPIVK010000005.1"/>
</dbReference>
<keyword evidence="4 11" id="KW-1134">Transmembrane beta strand</keyword>
<evidence type="ECO:0000256" key="5">
    <source>
        <dbReference type="ARBA" id="ARBA00022692"/>
    </source>
</evidence>
<feature type="chain" id="PRO_5047266481" evidence="15">
    <location>
        <begin position="24"/>
        <end position="719"/>
    </location>
</feature>
<evidence type="ECO:0000256" key="4">
    <source>
        <dbReference type="ARBA" id="ARBA00022452"/>
    </source>
</evidence>
<dbReference type="Proteomes" id="UP001597425">
    <property type="component" value="Unassembled WGS sequence"/>
</dbReference>
<dbReference type="PROSITE" id="PS00430">
    <property type="entry name" value="TONB_DEPENDENT_REC_1"/>
    <property type="match status" value="1"/>
</dbReference>
<keyword evidence="7 12" id="KW-0798">TonB box</keyword>
<evidence type="ECO:0000256" key="1">
    <source>
        <dbReference type="ARBA" id="ARBA00004571"/>
    </source>
</evidence>
<dbReference type="PANTHER" id="PTHR32552:SF74">
    <property type="entry name" value="HYDROXAMATE SIDEROPHORE RECEPTOR FHUE"/>
    <property type="match status" value="1"/>
</dbReference>
<keyword evidence="5 11" id="KW-0812">Transmembrane</keyword>
<feature type="short sequence motif" description="TonB box" evidence="12">
    <location>
        <begin position="41"/>
        <end position="47"/>
    </location>
</feature>
<dbReference type="InterPro" id="IPR037066">
    <property type="entry name" value="Plug_dom_sf"/>
</dbReference>
<comment type="similarity">
    <text evidence="2 11 13">Belongs to the TonB-dependent receptor family.</text>
</comment>
<comment type="subcellular location">
    <subcellularLocation>
        <location evidence="1 11">Cell outer membrane</location>
        <topology evidence="1 11">Multi-pass membrane protein</topology>
    </subcellularLocation>
</comment>
<feature type="domain" description="TonB-dependent receptor-like beta-barrel" evidence="16">
    <location>
        <begin position="245"/>
        <end position="685"/>
    </location>
</feature>
<evidence type="ECO:0000259" key="16">
    <source>
        <dbReference type="Pfam" id="PF00593"/>
    </source>
</evidence>
<keyword evidence="10 11" id="KW-0998">Cell outer membrane</keyword>
<keyword evidence="9 18" id="KW-0675">Receptor</keyword>
<evidence type="ECO:0000256" key="6">
    <source>
        <dbReference type="ARBA" id="ARBA00022729"/>
    </source>
</evidence>
<dbReference type="InterPro" id="IPR000531">
    <property type="entry name" value="Beta-barrel_TonB"/>
</dbReference>
<evidence type="ECO:0000256" key="15">
    <source>
        <dbReference type="SAM" id="SignalP"/>
    </source>
</evidence>
<proteinExistence type="inferred from homology"/>
<evidence type="ECO:0000256" key="8">
    <source>
        <dbReference type="ARBA" id="ARBA00023136"/>
    </source>
</evidence>
<dbReference type="InterPro" id="IPR010916">
    <property type="entry name" value="TonB_box_CS"/>
</dbReference>
<feature type="region of interest" description="Disordered" evidence="14">
    <location>
        <begin position="380"/>
        <end position="400"/>
    </location>
</feature>
<organism evidence="18 19">
    <name type="scientific">Microbulbifer halophilus</name>
    <dbReference type="NCBI Taxonomy" id="453963"/>
    <lineage>
        <taxon>Bacteria</taxon>
        <taxon>Pseudomonadati</taxon>
        <taxon>Pseudomonadota</taxon>
        <taxon>Gammaproteobacteria</taxon>
        <taxon>Cellvibrionales</taxon>
        <taxon>Microbulbiferaceae</taxon>
        <taxon>Microbulbifer</taxon>
    </lineage>
</organism>
<comment type="caution">
    <text evidence="18">The sequence shown here is derived from an EMBL/GenBank/DDBJ whole genome shotgun (WGS) entry which is preliminary data.</text>
</comment>
<dbReference type="EMBL" id="JBHUJD010000010">
    <property type="protein sequence ID" value="MFD2310653.1"/>
    <property type="molecule type" value="Genomic_DNA"/>
</dbReference>
<dbReference type="Gene3D" id="2.40.170.20">
    <property type="entry name" value="TonB-dependent receptor, beta-barrel domain"/>
    <property type="match status" value="1"/>
</dbReference>
<keyword evidence="6 15" id="KW-0732">Signal</keyword>
<reference evidence="19" key="1">
    <citation type="journal article" date="2019" name="Int. J. Syst. Evol. Microbiol.">
        <title>The Global Catalogue of Microorganisms (GCM) 10K type strain sequencing project: providing services to taxonomists for standard genome sequencing and annotation.</title>
        <authorList>
            <consortium name="The Broad Institute Genomics Platform"/>
            <consortium name="The Broad Institute Genome Sequencing Center for Infectious Disease"/>
            <person name="Wu L."/>
            <person name="Ma J."/>
        </authorList>
    </citation>
    <scope>NUCLEOTIDE SEQUENCE [LARGE SCALE GENOMIC DNA]</scope>
    <source>
        <strain evidence="19">KCTC 12848</strain>
    </source>
</reference>
<feature type="signal peptide" evidence="15">
    <location>
        <begin position="1"/>
        <end position="23"/>
    </location>
</feature>
<sequence>MSARFCTLATAVALASGALPALAADEKTHKGPEQSQQAIETVTVTGKYTVDESIDTATGLGLTLRETPQSVTVLTAERIKDQNLSNIVETVNNAVGISSSQLDNVRNSLQSRGFDISNYQIDGVPLSWSLAGDSGETSADVSIYERVEFVRGATGLLTGVGDPSASINLVRKKADHTDLAGYMDVDLGRWGKTQTTADIAGGLNESGTVRARMVARYLDSESHLDNFSEQQNVFYGVIEGDLTPNTLLRVGGHYQNRNPRGATWGALPALYSDGTATDWDVSRTTGLDWTRWETTSENHFASINHVFDNGWDLKINYNHLAYDKASRLVLLSGALDKETGEGLYAQRYRSSGATEQDSYDLQLKGDYQLFGRQHEFVTGALHSEQRGDTSTRDPDPLGGNTGWDSVAVGNYYQWGDLPEPDWTEAATVRDDNETSQTGYYASTRLSLSDHLKVIAGGRVASWDRRRTYYGDVSNYGDDDVVIPYFGALYDLTAGHRVYASYTEIFTPQNNKDASGDYLDPLTGTNTEVGLKSRFLNDRLQTSIALFRVEQDNLAVADPEFVPTPEQDSAYYAAQGTVSDGFEAEVIGRIGNGWDISAGYSRFEAEDAQGREVNTTSPRRQFKLFTTYQFVDSLPALSVGGGVNWQSGFYAEGSGNHLEQDAFSLVNLMARYDLSSNMYLQMNVENALDETYYNYLNAGYYNQYNYGKPRNATLRFSYNF</sequence>
<evidence type="ECO:0000256" key="12">
    <source>
        <dbReference type="PROSITE-ProRule" id="PRU10143"/>
    </source>
</evidence>
<dbReference type="Gene3D" id="2.170.130.10">
    <property type="entry name" value="TonB-dependent receptor, plug domain"/>
    <property type="match status" value="1"/>
</dbReference>
<dbReference type="InterPro" id="IPR012910">
    <property type="entry name" value="Plug_dom"/>
</dbReference>
<evidence type="ECO:0000256" key="2">
    <source>
        <dbReference type="ARBA" id="ARBA00009810"/>
    </source>
</evidence>
<dbReference type="SUPFAM" id="SSF56935">
    <property type="entry name" value="Porins"/>
    <property type="match status" value="1"/>
</dbReference>
<dbReference type="Pfam" id="PF00593">
    <property type="entry name" value="TonB_dep_Rec_b-barrel"/>
    <property type="match status" value="1"/>
</dbReference>
<feature type="domain" description="TonB-dependent receptor plug" evidence="17">
    <location>
        <begin position="64"/>
        <end position="164"/>
    </location>
</feature>